<reference evidence="5" key="1">
    <citation type="submission" date="2023-07" db="EMBL/GenBank/DDBJ databases">
        <title>Black Yeasts Isolated from many extreme environments.</title>
        <authorList>
            <person name="Coleine C."/>
            <person name="Stajich J.E."/>
            <person name="Selbmann L."/>
        </authorList>
    </citation>
    <scope>NUCLEOTIDE SEQUENCE</scope>
    <source>
        <strain evidence="5">CCFEE 5485</strain>
    </source>
</reference>
<comment type="caution">
    <text evidence="5">The sequence shown here is derived from an EMBL/GenBank/DDBJ whole genome shotgun (WGS) entry which is preliminary data.</text>
</comment>
<protein>
    <recommendedName>
        <fullName evidence="7">RNA polymerase I-specific transcription initiation factor RRN6-like protein</fullName>
    </recommendedName>
</protein>
<feature type="compositionally biased region" description="Basic residues" evidence="1">
    <location>
        <begin position="949"/>
        <end position="958"/>
    </location>
</feature>
<dbReference type="GO" id="GO:0070860">
    <property type="term" value="C:RNA polymerase I core factor complex"/>
    <property type="evidence" value="ECO:0007669"/>
    <property type="project" value="TreeGrafter"/>
</dbReference>
<name>A0AAE0TSH0_9PEZI</name>
<dbReference type="Pfam" id="PF10214">
    <property type="entry name" value="Rrn6_beta-prop"/>
    <property type="match status" value="1"/>
</dbReference>
<dbReference type="Pfam" id="PF20639">
    <property type="entry name" value="Rrn6_K-rich"/>
    <property type="match status" value="1"/>
</dbReference>
<evidence type="ECO:0000259" key="2">
    <source>
        <dbReference type="Pfam" id="PF10214"/>
    </source>
</evidence>
<keyword evidence="6" id="KW-1185">Reference proteome</keyword>
<evidence type="ECO:0000256" key="1">
    <source>
        <dbReference type="SAM" id="MobiDB-lite"/>
    </source>
</evidence>
<dbReference type="InterPro" id="IPR048537">
    <property type="entry name" value="RRN6_HB"/>
</dbReference>
<feature type="region of interest" description="Disordered" evidence="1">
    <location>
        <begin position="740"/>
        <end position="795"/>
    </location>
</feature>
<sequence length="958" mass="104974">MADHQDYDLPYGNFGLANYDPEQQTWIFERSEGTSDRFHILGPPKSVAGPAVQVPRSDSSRSTQPSLRHPSEIQALVKRLPELQPASSLLPAHLRLSEAVEAAVDRHDARKGNLLDLGTIVSEASGHAITIAAFPCGTTGTDLRLVHVQAQKRGWDDSKSAWLNVPTIHGEEAIWCGPGAAIQQVCFAKAIDRTDAFLAVRMLTKTLLFRPILRKTPKSSSGASRLDTNLCVKLQLSEKTGFPHADVSFNPWYTRQCAVVDQAGGWEVWELQDRNTLTVKRFCWYHPFTPDGSEGSRVPFDGWACITWVANLFTIAVATRKVVRMHNITSGGEVTNAVCLLDLHGSDNWILDMATLPSRPSHMCLLTSTHIMLYYIDESSPGSFRFWSLGRVKHFRNPNDITMRFSAFVLGSQVAILLRSDVDSIVAVYFVTFDNQDGVHITIPSDLNVTSANTPRRYLHSVAGWHLAEVGFGTHPRVKSDSVALPLRDSGVTFAALTILDVNLTLQQTMLYISPLNCAPRIPVLAWESRPGVTTRRLRKEAFIVDDDDEGPIEPGDETQRTVSAFAARRMRANTARAGKAWTLPLSGVAEALQTPASSELDTVVDILELTEARLSAKQDDDILPWRILTDIASTELAVSDMDEAQSRVEALLSLPAKTLHVPPEDATEASTAVQVAVSDITSGRTGSISDVRAAIVRDWIAPLAPDVTGRVRLAKEQLARRMAAEVALAARVLRTPLSTLDSRSGAQPTQESFDIPVRAGPSIDAVPQSSQVASQPSVLPTPSPSATPSLMTASSHPSSFAALEISRLSKYTTISGPPTSSLPRSLNNVLSHWKIGADLADYDWRSTTKRLAQHEDEQNDEQMTEKERLRVQRRAERHIKRQRREAAASQAQQFASSQAPEIFSASQPQQVQRKVESQPTGAAASSQSVGFGRMPASQVVPGRFGGRPPKKKRKQGF</sequence>
<proteinExistence type="predicted"/>
<dbReference type="InterPro" id="IPR048535">
    <property type="entry name" value="RRN6_beta-prop"/>
</dbReference>
<dbReference type="AlphaFoldDB" id="A0AAE0TSH0"/>
<evidence type="ECO:0000259" key="4">
    <source>
        <dbReference type="Pfam" id="PF20640"/>
    </source>
</evidence>
<dbReference type="InterPro" id="IPR048536">
    <property type="entry name" value="Rrn6_K-rich"/>
</dbReference>
<feature type="compositionally biased region" description="Polar residues" evidence="1">
    <location>
        <begin position="56"/>
        <end position="66"/>
    </location>
</feature>
<organism evidence="5 6">
    <name type="scientific">Recurvomyces mirabilis</name>
    <dbReference type="NCBI Taxonomy" id="574656"/>
    <lineage>
        <taxon>Eukaryota</taxon>
        <taxon>Fungi</taxon>
        <taxon>Dikarya</taxon>
        <taxon>Ascomycota</taxon>
        <taxon>Pezizomycotina</taxon>
        <taxon>Dothideomycetes</taxon>
        <taxon>Dothideomycetidae</taxon>
        <taxon>Mycosphaerellales</taxon>
        <taxon>Teratosphaeriaceae</taxon>
        <taxon>Recurvomyces</taxon>
    </lineage>
</organism>
<feature type="compositionally biased region" description="Low complexity" evidence="1">
    <location>
        <begin position="766"/>
        <end position="779"/>
    </location>
</feature>
<dbReference type="PANTHER" id="PTHR28221">
    <property type="entry name" value="RNA POLYMERASE I-SPECIFIC TRANSCRIPTION INITIATION FACTOR RRN6"/>
    <property type="match status" value="1"/>
</dbReference>
<feature type="domain" description="RRN6 beta-propeller" evidence="2">
    <location>
        <begin position="108"/>
        <end position="440"/>
    </location>
</feature>
<feature type="region of interest" description="Disordered" evidence="1">
    <location>
        <begin position="876"/>
        <end position="958"/>
    </location>
</feature>
<evidence type="ECO:0000313" key="6">
    <source>
        <dbReference type="Proteomes" id="UP001274830"/>
    </source>
</evidence>
<dbReference type="PANTHER" id="PTHR28221:SF2">
    <property type="entry name" value="RNA POLYMERASE I-SPECIFIC TRANSCRIPTION INITIATION FACTOR RRN6"/>
    <property type="match status" value="1"/>
</dbReference>
<feature type="compositionally biased region" description="Low complexity" evidence="1">
    <location>
        <begin position="888"/>
        <end position="900"/>
    </location>
</feature>
<dbReference type="InterPro" id="IPR019350">
    <property type="entry name" value="RNA_pol_I-sp_TIF_RRN6-like"/>
</dbReference>
<dbReference type="GO" id="GO:0001179">
    <property type="term" value="F:RNA polymerase I general transcription initiation factor binding"/>
    <property type="evidence" value="ECO:0007669"/>
    <property type="project" value="TreeGrafter"/>
</dbReference>
<feature type="compositionally biased region" description="Polar residues" evidence="1">
    <location>
        <begin position="740"/>
        <end position="753"/>
    </location>
</feature>
<evidence type="ECO:0008006" key="7">
    <source>
        <dbReference type="Google" id="ProtNLM"/>
    </source>
</evidence>
<feature type="compositionally biased region" description="Polar residues" evidence="1">
    <location>
        <begin position="905"/>
        <end position="930"/>
    </location>
</feature>
<accession>A0AAE0TSH0</accession>
<feature type="region of interest" description="Disordered" evidence="1">
    <location>
        <begin position="41"/>
        <end position="68"/>
    </location>
</feature>
<dbReference type="GO" id="GO:0001163">
    <property type="term" value="F:RNA polymerase I transcription regulatory region sequence-specific DNA binding"/>
    <property type="evidence" value="ECO:0007669"/>
    <property type="project" value="TreeGrafter"/>
</dbReference>
<evidence type="ECO:0000313" key="5">
    <source>
        <dbReference type="EMBL" id="KAK3672282.1"/>
    </source>
</evidence>
<dbReference type="GO" id="GO:0042790">
    <property type="term" value="P:nucleolar large rRNA transcription by RNA polymerase I"/>
    <property type="evidence" value="ECO:0007669"/>
    <property type="project" value="TreeGrafter"/>
</dbReference>
<dbReference type="Proteomes" id="UP001274830">
    <property type="component" value="Unassembled WGS sequence"/>
</dbReference>
<dbReference type="Pfam" id="PF20640">
    <property type="entry name" value="Rrn6_HB"/>
    <property type="match status" value="1"/>
</dbReference>
<evidence type="ECO:0000259" key="3">
    <source>
        <dbReference type="Pfam" id="PF20639"/>
    </source>
</evidence>
<feature type="domain" description="RRN6 K-rich C-terminal" evidence="3">
    <location>
        <begin position="828"/>
        <end position="958"/>
    </location>
</feature>
<feature type="domain" description="RRN6 helical bundle" evidence="4">
    <location>
        <begin position="541"/>
        <end position="730"/>
    </location>
</feature>
<dbReference type="EMBL" id="JAUTXT010000034">
    <property type="protein sequence ID" value="KAK3672282.1"/>
    <property type="molecule type" value="Genomic_DNA"/>
</dbReference>
<gene>
    <name evidence="5" type="ORF">LTR78_007822</name>
</gene>